<dbReference type="InterPro" id="IPR013123">
    <property type="entry name" value="SpoU_subst-bd"/>
</dbReference>
<gene>
    <name evidence="5" type="ORF">GSLYS_00009422001</name>
</gene>
<feature type="compositionally biased region" description="Basic and acidic residues" evidence="3">
    <location>
        <begin position="327"/>
        <end position="338"/>
    </location>
</feature>
<evidence type="ECO:0000256" key="1">
    <source>
        <dbReference type="ARBA" id="ARBA00022603"/>
    </source>
</evidence>
<organism evidence="5 6">
    <name type="scientific">Lymnaea stagnalis</name>
    <name type="common">Great pond snail</name>
    <name type="synonym">Helix stagnalis</name>
    <dbReference type="NCBI Taxonomy" id="6523"/>
    <lineage>
        <taxon>Eukaryota</taxon>
        <taxon>Metazoa</taxon>
        <taxon>Spiralia</taxon>
        <taxon>Lophotrochozoa</taxon>
        <taxon>Mollusca</taxon>
        <taxon>Gastropoda</taxon>
        <taxon>Heterobranchia</taxon>
        <taxon>Euthyneura</taxon>
        <taxon>Panpulmonata</taxon>
        <taxon>Hygrophila</taxon>
        <taxon>Lymnaeoidea</taxon>
        <taxon>Lymnaeidae</taxon>
        <taxon>Lymnaea</taxon>
    </lineage>
</organism>
<name>A0AAV2HNP9_LYMST</name>
<evidence type="ECO:0000256" key="3">
    <source>
        <dbReference type="SAM" id="MobiDB-lite"/>
    </source>
</evidence>
<dbReference type="InterPro" id="IPR001537">
    <property type="entry name" value="SpoU_MeTrfase"/>
</dbReference>
<dbReference type="GO" id="GO:0008173">
    <property type="term" value="F:RNA methyltransferase activity"/>
    <property type="evidence" value="ECO:0007669"/>
    <property type="project" value="InterPro"/>
</dbReference>
<comment type="caution">
    <text evidence="5">The sequence shown here is derived from an EMBL/GenBank/DDBJ whole genome shotgun (WGS) entry which is preliminary data.</text>
</comment>
<dbReference type="Gene3D" id="3.30.1330.30">
    <property type="match status" value="1"/>
</dbReference>
<dbReference type="InterPro" id="IPR029026">
    <property type="entry name" value="tRNA_m1G_MTases_N"/>
</dbReference>
<feature type="compositionally biased region" description="Acidic residues" evidence="3">
    <location>
        <begin position="339"/>
        <end position="353"/>
    </location>
</feature>
<dbReference type="Proteomes" id="UP001497497">
    <property type="component" value="Unassembled WGS sequence"/>
</dbReference>
<dbReference type="AlphaFoldDB" id="A0AAV2HNP9"/>
<dbReference type="GO" id="GO:0006396">
    <property type="term" value="P:RNA processing"/>
    <property type="evidence" value="ECO:0007669"/>
    <property type="project" value="InterPro"/>
</dbReference>
<keyword evidence="1" id="KW-0489">Methyltransferase</keyword>
<dbReference type="GO" id="GO:0003723">
    <property type="term" value="F:RNA binding"/>
    <property type="evidence" value="ECO:0007669"/>
    <property type="project" value="InterPro"/>
</dbReference>
<dbReference type="InterPro" id="IPR029028">
    <property type="entry name" value="Alpha/beta_knot_MTases"/>
</dbReference>
<keyword evidence="2" id="KW-0808">Transferase</keyword>
<feature type="domain" description="RNA 2-O ribose methyltransferase substrate binding" evidence="4">
    <location>
        <begin position="153"/>
        <end position="224"/>
    </location>
</feature>
<sequence>MAASAMPCASKAYTLKLKFLYAFCNTREKLIQMPLFRINRTLTTCSRCYSQRKKKQPMIDPRKNIQYPYVRGDPLHEDKIREINKKSDPLGKLSEKAKKSEEKKLKQIEESKSEQQIYAELTYEKLKEGDPRLGQAIIEAKSSKAGSTSTNIILEGQRLIKDALLLGATPRCLYFCETQILDDLPAHHLKGVPLYKILYKDMKTWSDTTTPSGILGLFKRPDQGEVISEPEVTLPITLIFDSLKDPGNAGTLIRTAAAIGCQRVITTKGSVNVWDTKVLRSAMGGHFSVPIYSGMSWSEVHNYIDKDTQVFLANSRPARVLSRSFDTKLSHEDVRSQETETEESDSESDTDVDDIELEKRKIRQEEHAEHMVYSFHRVPMMVYDYSEILINQPKSSDGDEGGSPTSVALVVGGETEGLSALAKQFAYNHYGQYVTIPMSMHVNSLNTGIAGSIILYELRRKLLMLSAEKKEPRSQNVCS</sequence>
<dbReference type="PANTHER" id="PTHR43191">
    <property type="entry name" value="RRNA METHYLTRANSFERASE 3"/>
    <property type="match status" value="1"/>
</dbReference>
<evidence type="ECO:0000313" key="5">
    <source>
        <dbReference type="EMBL" id="CAL1535462.1"/>
    </source>
</evidence>
<accession>A0AAV2HNP9</accession>
<evidence type="ECO:0000313" key="6">
    <source>
        <dbReference type="Proteomes" id="UP001497497"/>
    </source>
</evidence>
<dbReference type="SUPFAM" id="SSF75217">
    <property type="entry name" value="alpha/beta knot"/>
    <property type="match status" value="1"/>
</dbReference>
<dbReference type="PANTHER" id="PTHR43191:SF2">
    <property type="entry name" value="RRNA METHYLTRANSFERASE 3, MITOCHONDRIAL"/>
    <property type="match status" value="1"/>
</dbReference>
<evidence type="ECO:0000256" key="2">
    <source>
        <dbReference type="ARBA" id="ARBA00022679"/>
    </source>
</evidence>
<keyword evidence="6" id="KW-1185">Reference proteome</keyword>
<dbReference type="EMBL" id="CAXITT010000203">
    <property type="protein sequence ID" value="CAL1535462.1"/>
    <property type="molecule type" value="Genomic_DNA"/>
</dbReference>
<reference evidence="5 6" key="1">
    <citation type="submission" date="2024-04" db="EMBL/GenBank/DDBJ databases">
        <authorList>
            <consortium name="Genoscope - CEA"/>
            <person name="William W."/>
        </authorList>
    </citation>
    <scope>NUCLEOTIDE SEQUENCE [LARGE SCALE GENOMIC DNA]</scope>
</reference>
<proteinExistence type="predicted"/>
<dbReference type="InterPro" id="IPR051259">
    <property type="entry name" value="rRNA_Methyltransferase"/>
</dbReference>
<dbReference type="SMART" id="SM00967">
    <property type="entry name" value="SpoU_sub_bind"/>
    <property type="match status" value="1"/>
</dbReference>
<protein>
    <recommendedName>
        <fullName evidence="4">RNA 2-O ribose methyltransferase substrate binding domain-containing protein</fullName>
    </recommendedName>
</protein>
<dbReference type="GO" id="GO:0005737">
    <property type="term" value="C:cytoplasm"/>
    <property type="evidence" value="ECO:0007669"/>
    <property type="project" value="UniProtKB-ARBA"/>
</dbReference>
<feature type="region of interest" description="Disordered" evidence="3">
    <location>
        <begin position="327"/>
        <end position="353"/>
    </location>
</feature>
<dbReference type="SUPFAM" id="SSF55315">
    <property type="entry name" value="L30e-like"/>
    <property type="match status" value="1"/>
</dbReference>
<evidence type="ECO:0000259" key="4">
    <source>
        <dbReference type="SMART" id="SM00967"/>
    </source>
</evidence>
<dbReference type="Pfam" id="PF00588">
    <property type="entry name" value="SpoU_methylase"/>
    <property type="match status" value="2"/>
</dbReference>
<dbReference type="InterPro" id="IPR029064">
    <property type="entry name" value="Ribosomal_eL30-like_sf"/>
</dbReference>
<dbReference type="Gene3D" id="3.40.1280.10">
    <property type="match status" value="1"/>
</dbReference>
<dbReference type="GO" id="GO:0032259">
    <property type="term" value="P:methylation"/>
    <property type="evidence" value="ECO:0007669"/>
    <property type="project" value="UniProtKB-KW"/>
</dbReference>